<comment type="subcellular location">
    <subcellularLocation>
        <location evidence="1">Membrane</location>
        <topology evidence="1">Multi-pass membrane protein</topology>
    </subcellularLocation>
</comment>
<dbReference type="AlphaFoldDB" id="A0A7E5A1A2"/>
<dbReference type="InterPro" id="IPR000609">
    <property type="entry name" value="7TM_GPCR_serpentine_rcpt_Srg"/>
</dbReference>
<reference evidence="7" key="1">
    <citation type="journal article" date="2013" name="Genetics">
        <title>The draft genome and transcriptome of Panagrellus redivivus are shaped by the harsh demands of a free-living lifestyle.</title>
        <authorList>
            <person name="Srinivasan J."/>
            <person name="Dillman A.R."/>
            <person name="Macchietto M.G."/>
            <person name="Heikkinen L."/>
            <person name="Lakso M."/>
            <person name="Fracchia K.M."/>
            <person name="Antoshechkin I."/>
            <person name="Mortazavi A."/>
            <person name="Wong G."/>
            <person name="Sternberg P.W."/>
        </authorList>
    </citation>
    <scope>NUCLEOTIDE SEQUENCE [LARGE SCALE GENOMIC DNA]</scope>
    <source>
        <strain evidence="7">MT8872</strain>
    </source>
</reference>
<dbReference type="Pfam" id="PF02118">
    <property type="entry name" value="Srg"/>
    <property type="match status" value="1"/>
</dbReference>
<dbReference type="GO" id="GO:0016020">
    <property type="term" value="C:membrane"/>
    <property type="evidence" value="ECO:0007669"/>
    <property type="project" value="UniProtKB-SubCell"/>
</dbReference>
<dbReference type="Proteomes" id="UP000492821">
    <property type="component" value="Unassembled WGS sequence"/>
</dbReference>
<reference evidence="8" key="2">
    <citation type="submission" date="2020-10" db="UniProtKB">
        <authorList>
            <consortium name="WormBaseParasite"/>
        </authorList>
    </citation>
    <scope>IDENTIFICATION</scope>
</reference>
<dbReference type="GO" id="GO:0004888">
    <property type="term" value="F:transmembrane signaling receptor activity"/>
    <property type="evidence" value="ECO:0007669"/>
    <property type="project" value="InterPro"/>
</dbReference>
<comment type="similarity">
    <text evidence="2 6">Belongs to the nematode receptor-like protein srg family.</text>
</comment>
<dbReference type="GO" id="GO:0007606">
    <property type="term" value="P:sensory perception of chemical stimulus"/>
    <property type="evidence" value="ECO:0007669"/>
    <property type="project" value="UniProtKB-UniRule"/>
</dbReference>
<feature type="transmembrane region" description="Helical" evidence="6">
    <location>
        <begin position="52"/>
        <end position="69"/>
    </location>
</feature>
<evidence type="ECO:0000256" key="5">
    <source>
        <dbReference type="ARBA" id="ARBA00023136"/>
    </source>
</evidence>
<comment type="caution">
    <text evidence="6">Lacks conserved residue(s) required for the propagation of feature annotation.</text>
</comment>
<keyword evidence="4 6" id="KW-1133">Transmembrane helix</keyword>
<evidence type="ECO:0000256" key="1">
    <source>
        <dbReference type="ARBA" id="ARBA00004141"/>
    </source>
</evidence>
<accession>A0A7E5A1A2</accession>
<keyword evidence="7" id="KW-1185">Reference proteome</keyword>
<evidence type="ECO:0000313" key="8">
    <source>
        <dbReference type="WBParaSite" id="Pan_g7696.t1"/>
    </source>
</evidence>
<organism evidence="7 8">
    <name type="scientific">Panagrellus redivivus</name>
    <name type="common">Microworm</name>
    <dbReference type="NCBI Taxonomy" id="6233"/>
    <lineage>
        <taxon>Eukaryota</taxon>
        <taxon>Metazoa</taxon>
        <taxon>Ecdysozoa</taxon>
        <taxon>Nematoda</taxon>
        <taxon>Chromadorea</taxon>
        <taxon>Rhabditida</taxon>
        <taxon>Tylenchina</taxon>
        <taxon>Panagrolaimomorpha</taxon>
        <taxon>Panagrolaimoidea</taxon>
        <taxon>Panagrolaimidae</taxon>
        <taxon>Panagrellus</taxon>
    </lineage>
</organism>
<evidence type="ECO:0000256" key="6">
    <source>
        <dbReference type="RuleBase" id="RU280813"/>
    </source>
</evidence>
<feature type="transmembrane region" description="Helical" evidence="6">
    <location>
        <begin position="180"/>
        <end position="197"/>
    </location>
</feature>
<keyword evidence="5 6" id="KW-0472">Membrane</keyword>
<protein>
    <recommendedName>
        <fullName evidence="6">Serpentine receptor class gamma</fullName>
    </recommendedName>
</protein>
<sequence>MYLKNEWIASAGYTFSRALMYSQLFGHTTIAFNRFTLFWMPYKYNSIWERPWYIIVMTFLPICCVLYGIDDPGRIEYQNGVLIAALKLPKNYNFANIMSYVVYIGNTAVSFILSMLALAKYRIMRTSGRLSGVKIKDRRLLMYTIVVLAFQCIKVCYLYLRPLFIGTPSIYKMLMNAVPVVYLLHALICSLSVIIICHSSRRAYTRFYVGLFLRLIYRRGSLKYPKKLIIPSTSYPTQQTVPAISCIKLPDGDKVRNA</sequence>
<evidence type="ECO:0000256" key="2">
    <source>
        <dbReference type="ARBA" id="ARBA00005692"/>
    </source>
</evidence>
<dbReference type="PANTHER" id="PTHR31552">
    <property type="entry name" value="SERPENTINE RECEPTOR CLASS GAMMA"/>
    <property type="match status" value="1"/>
</dbReference>
<evidence type="ECO:0000256" key="3">
    <source>
        <dbReference type="ARBA" id="ARBA00022692"/>
    </source>
</evidence>
<feature type="transmembrane region" description="Helical" evidence="6">
    <location>
        <begin position="97"/>
        <end position="119"/>
    </location>
</feature>
<keyword evidence="3 6" id="KW-0812">Transmembrane</keyword>
<evidence type="ECO:0000256" key="4">
    <source>
        <dbReference type="ARBA" id="ARBA00022989"/>
    </source>
</evidence>
<dbReference type="WBParaSite" id="Pan_g7696.t1">
    <property type="protein sequence ID" value="Pan_g7696.t1"/>
    <property type="gene ID" value="Pan_g7696"/>
</dbReference>
<name>A0A7E5A1A2_PANRE</name>
<proteinExistence type="inferred from homology"/>
<evidence type="ECO:0000313" key="7">
    <source>
        <dbReference type="Proteomes" id="UP000492821"/>
    </source>
</evidence>
<dbReference type="PANTHER" id="PTHR31552:SF8">
    <property type="entry name" value="SERPENTINE RECEPTOR CLASS GAMMA"/>
    <property type="match status" value="1"/>
</dbReference>
<feature type="transmembrane region" description="Helical" evidence="6">
    <location>
        <begin position="140"/>
        <end position="160"/>
    </location>
</feature>